<comment type="caution">
    <text evidence="1">The sequence shown here is derived from an EMBL/GenBank/DDBJ whole genome shotgun (WGS) entry which is preliminary data.</text>
</comment>
<name>A0A329VAB6_9GAMM</name>
<accession>A0A329VAB6</accession>
<sequence length="157" mass="18150">MLINKLMSVQLGMVHWDDIEEISLSSELNEIVTQGFVEMDGCFLSKKLLSYCQSNSPSNFEDEIAFECFVNSIHMEDYVNEKHFEYSIVFSNSVINKWNKDHADNLNFIISLDDETLLPTIKFHLRREGASWLNEDNLDSSIQAVLITTDEITYNKV</sequence>
<proteinExistence type="predicted"/>
<gene>
    <name evidence="1" type="ORF">CKY01_21990</name>
</gene>
<organism evidence="1 2">
    <name type="scientific">Photorhabdus laumondii subsp. clarkei</name>
    <dbReference type="NCBI Taxonomy" id="2029685"/>
    <lineage>
        <taxon>Bacteria</taxon>
        <taxon>Pseudomonadati</taxon>
        <taxon>Pseudomonadota</taxon>
        <taxon>Gammaproteobacteria</taxon>
        <taxon>Enterobacterales</taxon>
        <taxon>Morganellaceae</taxon>
        <taxon>Photorhabdus</taxon>
    </lineage>
</organism>
<dbReference type="Proteomes" id="UP000250870">
    <property type="component" value="Unassembled WGS sequence"/>
</dbReference>
<reference evidence="1 2" key="1">
    <citation type="journal article" date="2018" name="Int. J. Syst. Evol. Microbiol.">
        <title>Whole-genome-based revisit of Photorhabdus phylogeny: proposal for the elevation of most Photorhabdus subspecies to the species level and description of one novel species Photorhabdus bodei sp. nov., and one novel subspecies Photorhabdus laumondii subsp. clarkei subsp. nov.</title>
        <authorList>
            <person name="Machado R.A.R."/>
            <person name="Wuthrich D."/>
            <person name="Kuhnert P."/>
            <person name="Arce C.C.M."/>
            <person name="Thonen L."/>
            <person name="Ruiz C."/>
            <person name="Zhang X."/>
            <person name="Robert C.A.M."/>
            <person name="Karimi J."/>
            <person name="Kamali S."/>
            <person name="Ma J."/>
            <person name="Bruggmann R."/>
            <person name="Erb M."/>
        </authorList>
    </citation>
    <scope>NUCLEOTIDE SEQUENCE [LARGE SCALE GENOMIC DNA]</scope>
    <source>
        <strain evidence="1 2">BOJ-47</strain>
    </source>
</reference>
<dbReference type="RefSeq" id="WP_110086564.1">
    <property type="nucleotide sequence ID" value="NZ_CAWNWQ010000058.1"/>
</dbReference>
<protein>
    <submittedName>
        <fullName evidence="1">Uncharacterized protein</fullName>
    </submittedName>
</protein>
<dbReference type="AlphaFoldDB" id="A0A329VAB6"/>
<evidence type="ECO:0000313" key="2">
    <source>
        <dbReference type="Proteomes" id="UP000250870"/>
    </source>
</evidence>
<dbReference type="EMBL" id="NSCI01000058">
    <property type="protein sequence ID" value="RAW82501.1"/>
    <property type="molecule type" value="Genomic_DNA"/>
</dbReference>
<evidence type="ECO:0000313" key="1">
    <source>
        <dbReference type="EMBL" id="RAW82501.1"/>
    </source>
</evidence>